<dbReference type="EMBL" id="BAAAQN010000048">
    <property type="protein sequence ID" value="GAA2050061.1"/>
    <property type="molecule type" value="Genomic_DNA"/>
</dbReference>
<dbReference type="RefSeq" id="WP_344669550.1">
    <property type="nucleotide sequence ID" value="NZ_BAAAQN010000048.1"/>
</dbReference>
<comment type="caution">
    <text evidence="2">The sequence shown here is derived from an EMBL/GenBank/DDBJ whole genome shotgun (WGS) entry which is preliminary data.</text>
</comment>
<accession>A0ABP5GL96</accession>
<evidence type="ECO:0000313" key="2">
    <source>
        <dbReference type="EMBL" id="GAA2050061.1"/>
    </source>
</evidence>
<protein>
    <recommendedName>
        <fullName evidence="4">RHIM domain-containing protein</fullName>
    </recommendedName>
</protein>
<dbReference type="Proteomes" id="UP001500751">
    <property type="component" value="Unassembled WGS sequence"/>
</dbReference>
<feature type="region of interest" description="Disordered" evidence="1">
    <location>
        <begin position="48"/>
        <end position="67"/>
    </location>
</feature>
<feature type="compositionally biased region" description="Basic and acidic residues" evidence="1">
    <location>
        <begin position="48"/>
        <end position="61"/>
    </location>
</feature>
<name>A0ABP5GL96_9ACTN</name>
<proteinExistence type="predicted"/>
<organism evidence="2 3">
    <name type="scientific">Catenulispora yoronensis</name>
    <dbReference type="NCBI Taxonomy" id="450799"/>
    <lineage>
        <taxon>Bacteria</taxon>
        <taxon>Bacillati</taxon>
        <taxon>Actinomycetota</taxon>
        <taxon>Actinomycetes</taxon>
        <taxon>Catenulisporales</taxon>
        <taxon>Catenulisporaceae</taxon>
        <taxon>Catenulispora</taxon>
    </lineage>
</organism>
<keyword evidence="3" id="KW-1185">Reference proteome</keyword>
<evidence type="ECO:0008006" key="4">
    <source>
        <dbReference type="Google" id="ProtNLM"/>
    </source>
</evidence>
<sequence length="144" mass="15235">MDSELLSSVMAQLTAALSAVGHKLLSTAGEKTADESVRLGRRLLDRLRRSKDGTPRPRLEEAVGDLADNPEDDDFRAALRAQLKRALSGADKIDDPDLAADLAGLLQSAGMTVEASGQGSIAVGRNDGIISMGDRATNTINHNR</sequence>
<evidence type="ECO:0000313" key="3">
    <source>
        <dbReference type="Proteomes" id="UP001500751"/>
    </source>
</evidence>
<evidence type="ECO:0000256" key="1">
    <source>
        <dbReference type="SAM" id="MobiDB-lite"/>
    </source>
</evidence>
<reference evidence="3" key="1">
    <citation type="journal article" date="2019" name="Int. J. Syst. Evol. Microbiol.">
        <title>The Global Catalogue of Microorganisms (GCM) 10K type strain sequencing project: providing services to taxonomists for standard genome sequencing and annotation.</title>
        <authorList>
            <consortium name="The Broad Institute Genomics Platform"/>
            <consortium name="The Broad Institute Genome Sequencing Center for Infectious Disease"/>
            <person name="Wu L."/>
            <person name="Ma J."/>
        </authorList>
    </citation>
    <scope>NUCLEOTIDE SEQUENCE [LARGE SCALE GENOMIC DNA]</scope>
    <source>
        <strain evidence="3">JCM 16014</strain>
    </source>
</reference>
<gene>
    <name evidence="2" type="ORF">GCM10009839_65370</name>
</gene>